<comment type="caution">
    <text evidence="1">The sequence shown here is derived from an EMBL/GenBank/DDBJ whole genome shotgun (WGS) entry which is preliminary data.</text>
</comment>
<dbReference type="EMBL" id="JAUCMV010000004">
    <property type="protein sequence ID" value="KAK0405238.1"/>
    <property type="molecule type" value="Genomic_DNA"/>
</dbReference>
<evidence type="ECO:0000313" key="1">
    <source>
        <dbReference type="EMBL" id="KAK0405238.1"/>
    </source>
</evidence>
<protein>
    <submittedName>
        <fullName evidence="1">Uncharacterized protein</fullName>
    </submittedName>
</protein>
<reference evidence="1" key="1">
    <citation type="submission" date="2023-06" db="EMBL/GenBank/DDBJ databases">
        <title>Genomic analysis of the entomopathogenic nematode Steinernema hermaphroditum.</title>
        <authorList>
            <person name="Schwarz E.M."/>
            <person name="Heppert J.K."/>
            <person name="Baniya A."/>
            <person name="Schwartz H.T."/>
            <person name="Tan C.-H."/>
            <person name="Antoshechkin I."/>
            <person name="Sternberg P.W."/>
            <person name="Goodrich-Blair H."/>
            <person name="Dillman A.R."/>
        </authorList>
    </citation>
    <scope>NUCLEOTIDE SEQUENCE</scope>
    <source>
        <strain evidence="1">PS9179</strain>
        <tissue evidence="1">Whole animal</tissue>
    </source>
</reference>
<evidence type="ECO:0000313" key="2">
    <source>
        <dbReference type="Proteomes" id="UP001175271"/>
    </source>
</evidence>
<organism evidence="1 2">
    <name type="scientific">Steinernema hermaphroditum</name>
    <dbReference type="NCBI Taxonomy" id="289476"/>
    <lineage>
        <taxon>Eukaryota</taxon>
        <taxon>Metazoa</taxon>
        <taxon>Ecdysozoa</taxon>
        <taxon>Nematoda</taxon>
        <taxon>Chromadorea</taxon>
        <taxon>Rhabditida</taxon>
        <taxon>Tylenchina</taxon>
        <taxon>Panagrolaimomorpha</taxon>
        <taxon>Strongyloidoidea</taxon>
        <taxon>Steinernematidae</taxon>
        <taxon>Steinernema</taxon>
    </lineage>
</organism>
<gene>
    <name evidence="1" type="ORF">QR680_017872</name>
</gene>
<keyword evidence="2" id="KW-1185">Reference proteome</keyword>
<sequence>MDANISFLSCMEQELILNLGINEEELDSETNLQRDTIFGAVSDLQGNVAALFTPDNTGYNINMIQIRFLVS</sequence>
<dbReference type="AlphaFoldDB" id="A0AA39HI78"/>
<accession>A0AA39HI78</accession>
<name>A0AA39HI78_9BILA</name>
<dbReference type="Proteomes" id="UP001175271">
    <property type="component" value="Unassembled WGS sequence"/>
</dbReference>
<proteinExistence type="predicted"/>